<dbReference type="Gene3D" id="2.30.30.240">
    <property type="entry name" value="PRC-barrel domain"/>
    <property type="match status" value="1"/>
</dbReference>
<dbReference type="SUPFAM" id="SSF50447">
    <property type="entry name" value="Translation proteins"/>
    <property type="match status" value="1"/>
</dbReference>
<keyword evidence="3" id="KW-0698">rRNA processing</keyword>
<evidence type="ECO:0000256" key="4">
    <source>
        <dbReference type="ARBA" id="ARBA00023186"/>
    </source>
</evidence>
<dbReference type="GO" id="GO:0005840">
    <property type="term" value="C:ribosome"/>
    <property type="evidence" value="ECO:0007669"/>
    <property type="project" value="InterPro"/>
</dbReference>
<accession>A0A1J5SQH0</accession>
<dbReference type="Pfam" id="PF01782">
    <property type="entry name" value="RimM"/>
    <property type="match status" value="1"/>
</dbReference>
<evidence type="ECO:0000256" key="1">
    <source>
        <dbReference type="ARBA" id="ARBA00022490"/>
    </source>
</evidence>
<reference evidence="7" key="1">
    <citation type="submission" date="2016-10" db="EMBL/GenBank/DDBJ databases">
        <title>Sequence of Gallionella enrichment culture.</title>
        <authorList>
            <person name="Poehlein A."/>
            <person name="Muehling M."/>
            <person name="Daniel R."/>
        </authorList>
    </citation>
    <scope>NUCLEOTIDE SEQUENCE</scope>
</reference>
<dbReference type="Gene3D" id="2.40.30.60">
    <property type="entry name" value="RimM"/>
    <property type="match status" value="1"/>
</dbReference>
<dbReference type="EMBL" id="MLJW01000062">
    <property type="protein sequence ID" value="OIR03884.1"/>
    <property type="molecule type" value="Genomic_DNA"/>
</dbReference>
<dbReference type="HAMAP" id="MF_00014">
    <property type="entry name" value="Ribosome_mat_RimM"/>
    <property type="match status" value="1"/>
</dbReference>
<dbReference type="AlphaFoldDB" id="A0A1J5SQH0"/>
<gene>
    <name evidence="7" type="primary">rimM_6</name>
    <name evidence="7" type="ORF">GALL_140650</name>
</gene>
<dbReference type="GO" id="GO:0006364">
    <property type="term" value="P:rRNA processing"/>
    <property type="evidence" value="ECO:0007669"/>
    <property type="project" value="UniProtKB-KW"/>
</dbReference>
<dbReference type="PANTHER" id="PTHR33692:SF1">
    <property type="entry name" value="RIBOSOME MATURATION FACTOR RIMM"/>
    <property type="match status" value="1"/>
</dbReference>
<evidence type="ECO:0000259" key="5">
    <source>
        <dbReference type="Pfam" id="PF01782"/>
    </source>
</evidence>
<evidence type="ECO:0000256" key="2">
    <source>
        <dbReference type="ARBA" id="ARBA00022517"/>
    </source>
</evidence>
<feature type="domain" description="RimM N-terminal" evidence="5">
    <location>
        <begin position="4"/>
        <end position="87"/>
    </location>
</feature>
<organism evidence="7">
    <name type="scientific">mine drainage metagenome</name>
    <dbReference type="NCBI Taxonomy" id="410659"/>
    <lineage>
        <taxon>unclassified sequences</taxon>
        <taxon>metagenomes</taxon>
        <taxon>ecological metagenomes</taxon>
    </lineage>
</organism>
<keyword evidence="1" id="KW-0963">Cytoplasm</keyword>
<evidence type="ECO:0000256" key="3">
    <source>
        <dbReference type="ARBA" id="ARBA00022552"/>
    </source>
</evidence>
<dbReference type="InterPro" id="IPR011033">
    <property type="entry name" value="PRC_barrel-like_sf"/>
</dbReference>
<keyword evidence="2" id="KW-0690">Ribosome biogenesis</keyword>
<proteinExistence type="inferred from homology"/>
<sequence length="166" mass="17751">MIVLGRIVAPFGVQGWVKVHPFGDEPAAWAGMPRWWLAVSPDAADWRPYALQQAGAHGKGLIAKLAGVEGRDAAEAIDGYYVGAPREALPKNAADEYYWADLVGLEVVNEEGVRLGQVASLLASGAHEVLCVRDGEQERLLPFVAKVVKTVDVGGGVIHVAWGADW</sequence>
<dbReference type="GO" id="GO:0043022">
    <property type="term" value="F:ribosome binding"/>
    <property type="evidence" value="ECO:0007669"/>
    <property type="project" value="InterPro"/>
</dbReference>
<dbReference type="InterPro" id="IPR056792">
    <property type="entry name" value="PRC_RimM"/>
</dbReference>
<dbReference type="Pfam" id="PF24986">
    <property type="entry name" value="PRC_RimM"/>
    <property type="match status" value="1"/>
</dbReference>
<feature type="domain" description="Ribosome maturation factor RimM PRC barrel" evidence="6">
    <location>
        <begin position="99"/>
        <end position="162"/>
    </location>
</feature>
<keyword evidence="4" id="KW-0143">Chaperone</keyword>
<dbReference type="SUPFAM" id="SSF50346">
    <property type="entry name" value="PRC-barrel domain"/>
    <property type="match status" value="1"/>
</dbReference>
<dbReference type="InterPro" id="IPR009000">
    <property type="entry name" value="Transl_B-barrel_sf"/>
</dbReference>
<evidence type="ECO:0000259" key="6">
    <source>
        <dbReference type="Pfam" id="PF24986"/>
    </source>
</evidence>
<dbReference type="PANTHER" id="PTHR33692">
    <property type="entry name" value="RIBOSOME MATURATION FACTOR RIMM"/>
    <property type="match status" value="1"/>
</dbReference>
<name>A0A1J5SQH0_9ZZZZ</name>
<dbReference type="NCBIfam" id="TIGR02273">
    <property type="entry name" value="16S_RimM"/>
    <property type="match status" value="1"/>
</dbReference>
<protein>
    <submittedName>
        <fullName evidence="7">Ribosome maturation factor RimM</fullName>
    </submittedName>
</protein>
<evidence type="ECO:0000313" key="7">
    <source>
        <dbReference type="EMBL" id="OIR03884.1"/>
    </source>
</evidence>
<dbReference type="InterPro" id="IPR036976">
    <property type="entry name" value="RimM_N_sf"/>
</dbReference>
<comment type="caution">
    <text evidence="7">The sequence shown here is derived from an EMBL/GenBank/DDBJ whole genome shotgun (WGS) entry which is preliminary data.</text>
</comment>
<dbReference type="InterPro" id="IPR002676">
    <property type="entry name" value="RimM_N"/>
</dbReference>
<dbReference type="InterPro" id="IPR011961">
    <property type="entry name" value="RimM"/>
</dbReference>